<evidence type="ECO:0000313" key="3">
    <source>
        <dbReference type="Ensembl" id="ENSAOCP00000045849.1"/>
    </source>
</evidence>
<feature type="compositionally biased region" description="Polar residues" evidence="2">
    <location>
        <begin position="165"/>
        <end position="181"/>
    </location>
</feature>
<reference evidence="3" key="3">
    <citation type="submission" date="2025-09" db="UniProtKB">
        <authorList>
            <consortium name="Ensembl"/>
        </authorList>
    </citation>
    <scope>IDENTIFICATION</scope>
</reference>
<feature type="region of interest" description="Disordered" evidence="2">
    <location>
        <begin position="226"/>
        <end position="249"/>
    </location>
</feature>
<feature type="region of interest" description="Disordered" evidence="2">
    <location>
        <begin position="679"/>
        <end position="1000"/>
    </location>
</feature>
<dbReference type="GO" id="GO:0005576">
    <property type="term" value="C:extracellular region"/>
    <property type="evidence" value="ECO:0007669"/>
    <property type="project" value="InterPro"/>
</dbReference>
<evidence type="ECO:0000256" key="2">
    <source>
        <dbReference type="SAM" id="MobiDB-lite"/>
    </source>
</evidence>
<organism evidence="3 4">
    <name type="scientific">Amphiprion ocellaris</name>
    <name type="common">Clown anemonefish</name>
    <dbReference type="NCBI Taxonomy" id="80972"/>
    <lineage>
        <taxon>Eukaryota</taxon>
        <taxon>Metazoa</taxon>
        <taxon>Chordata</taxon>
        <taxon>Craniata</taxon>
        <taxon>Vertebrata</taxon>
        <taxon>Euteleostomi</taxon>
        <taxon>Actinopterygii</taxon>
        <taxon>Neopterygii</taxon>
        <taxon>Teleostei</taxon>
        <taxon>Neoteleostei</taxon>
        <taxon>Acanthomorphata</taxon>
        <taxon>Ovalentaria</taxon>
        <taxon>Pomacentridae</taxon>
        <taxon>Amphiprion</taxon>
    </lineage>
</organism>
<name>A0AAQ5XZ67_AMPOC</name>
<feature type="region of interest" description="Disordered" evidence="2">
    <location>
        <begin position="65"/>
        <end position="194"/>
    </location>
</feature>
<keyword evidence="4" id="KW-1185">Reference proteome</keyword>
<feature type="compositionally biased region" description="Basic and acidic residues" evidence="2">
    <location>
        <begin position="76"/>
        <end position="88"/>
    </location>
</feature>
<proteinExistence type="inferred from homology"/>
<dbReference type="InterPro" id="IPR008405">
    <property type="entry name" value="ApoL"/>
</dbReference>
<dbReference type="PANTHER" id="PTHR14096:SF34">
    <property type="entry name" value="APOLIPOPROTEIN L3-LIKE-RELATED"/>
    <property type="match status" value="1"/>
</dbReference>
<protein>
    <submittedName>
        <fullName evidence="3">Uncharacterized protein</fullName>
    </submittedName>
</protein>
<evidence type="ECO:0000256" key="1">
    <source>
        <dbReference type="ARBA" id="ARBA00010090"/>
    </source>
</evidence>
<reference evidence="3" key="2">
    <citation type="submission" date="2025-08" db="UniProtKB">
        <authorList>
            <consortium name="Ensembl"/>
        </authorList>
    </citation>
    <scope>IDENTIFICATION</scope>
</reference>
<dbReference type="Ensembl" id="ENSAOCT00000055954.1">
    <property type="protein sequence ID" value="ENSAOCP00000045849.1"/>
    <property type="gene ID" value="ENSAOCG00000025045.1"/>
</dbReference>
<comment type="similarity">
    <text evidence="1">Belongs to the apolipoprotein L family.</text>
</comment>
<feature type="compositionally biased region" description="Polar residues" evidence="2">
    <location>
        <begin position="22"/>
        <end position="35"/>
    </location>
</feature>
<sequence>MFKKKPAESVTAEKESEGNAEDQFSGSSENLTGTTVPKEKKGGLAGIFKRSASIENLFDEEKGGLFGGLIKKTPKASRDDEAAEDKEMSASNDSLAENDNTKEKNIFSGMFKKTQKPADEESNTGEDKKLSSSCENLLEATGSKEKTGRFAGIFKKSPKPAPRSIATQDPLSDSKLLSASCDSLPETEQEDLSAHGELLGSTDDLNEATGATKERKGAFVGMFKRTPKTVEQQEGEGLVAPEGGGLRRRRTIKKKRRVVSFRVKTTLPRIPKLILPSQSSEKLPLVQETVELQDLNLAQENTVEVQQVEMAAYPTQENPAETEQEPDELIEWWNTVKGWTEWNESSNFQAEDEEMAMEQAADRVYMAARLFVRLFNQRGASLQQRILELVALADAADQFHKKTVTAAVGGGVASVAGSVATITGLILAPFTFGASIIVTAVGISVATAGSITSATANITDTVHSNLDRKKVEKMIQGYEEEIKDIRECMEFVQEGIDTLEEWDFSKYSESAAKKALNHNIKHVMKEGGRAGKALMINTDKLISTVQVLGAAGGVAKAAQAISVTTGVMSALFLALDVFFLAKDSHKLRKGAKTKFAAKIREVCKDLQDGLLELNKVKTQLQKTMDGIEVEEYEQIEEVEVEVDDDLESDPKKLAELEQELDLLEEKLDKKVEEELKKGKEAEKENLKSKKEKKEEKVESEEKKEEEETKEEGDDSKKEEKEEEEESKLEEKEPKHEKSVKTSKEEVLKEQSQQGSKKDKEAENRLTAGKEKHESKRDKTKEETGANKTADRKEKEKNKTETEQEEVKSRSVDDRSLKMHLENRESGRRRSSREEKPEGNKEERRHSTRSDRYETREGDRTKSRRRREEEERGATDWRAELTKNREDKPESRVADRATKREDRGKTALHRSHETSREHPEREAPKTSHHRGEERRGSRVESTRRQFERAGGGEVEEERMKREDGGSRRRERRGSDRERGHENSRRESRPRSNALLEDGLYI</sequence>
<feature type="compositionally biased region" description="Basic and acidic residues" evidence="2">
    <location>
        <begin position="1"/>
        <end position="17"/>
    </location>
</feature>
<dbReference type="GO" id="GO:0008289">
    <property type="term" value="F:lipid binding"/>
    <property type="evidence" value="ECO:0007669"/>
    <property type="project" value="InterPro"/>
</dbReference>
<dbReference type="Pfam" id="PF05461">
    <property type="entry name" value="ApoL"/>
    <property type="match status" value="1"/>
</dbReference>
<accession>A0AAQ5XZ67</accession>
<dbReference type="GO" id="GO:0006869">
    <property type="term" value="P:lipid transport"/>
    <property type="evidence" value="ECO:0007669"/>
    <property type="project" value="InterPro"/>
</dbReference>
<dbReference type="GO" id="GO:0016020">
    <property type="term" value="C:membrane"/>
    <property type="evidence" value="ECO:0007669"/>
    <property type="project" value="TreeGrafter"/>
</dbReference>
<reference evidence="3 4" key="1">
    <citation type="submission" date="2022-01" db="EMBL/GenBank/DDBJ databases">
        <title>A chromosome-scale genome assembly of the false clownfish, Amphiprion ocellaris.</title>
        <authorList>
            <person name="Ryu T."/>
        </authorList>
    </citation>
    <scope>NUCLEOTIDE SEQUENCE [LARGE SCALE GENOMIC DNA]</scope>
</reference>
<feature type="compositionally biased region" description="Basic and acidic residues" evidence="2">
    <location>
        <begin position="956"/>
        <end position="988"/>
    </location>
</feature>
<feature type="compositionally biased region" description="Polar residues" evidence="2">
    <location>
        <begin position="89"/>
        <end position="98"/>
    </location>
</feature>
<feature type="compositionally biased region" description="Basic and acidic residues" evidence="2">
    <location>
        <begin position="755"/>
        <end position="946"/>
    </location>
</feature>
<dbReference type="Proteomes" id="UP001501940">
    <property type="component" value="Chromosome 10"/>
</dbReference>
<dbReference type="PANTHER" id="PTHR14096">
    <property type="entry name" value="APOLIPOPROTEIN L"/>
    <property type="match status" value="1"/>
</dbReference>
<dbReference type="GeneTree" id="ENSGT01030000234599"/>
<feature type="compositionally biased region" description="Basic and acidic residues" evidence="2">
    <location>
        <begin position="679"/>
        <end position="706"/>
    </location>
</feature>
<feature type="region of interest" description="Disordered" evidence="2">
    <location>
        <begin position="1"/>
        <end position="45"/>
    </location>
</feature>
<dbReference type="AlphaFoldDB" id="A0AAQ5XZ67"/>
<feature type="compositionally biased region" description="Basic and acidic residues" evidence="2">
    <location>
        <begin position="728"/>
        <end position="748"/>
    </location>
</feature>
<dbReference type="GO" id="GO:0042157">
    <property type="term" value="P:lipoprotein metabolic process"/>
    <property type="evidence" value="ECO:0007669"/>
    <property type="project" value="InterPro"/>
</dbReference>
<evidence type="ECO:0000313" key="4">
    <source>
        <dbReference type="Proteomes" id="UP001501940"/>
    </source>
</evidence>